<feature type="transmembrane region" description="Helical" evidence="7">
    <location>
        <begin position="14"/>
        <end position="34"/>
    </location>
</feature>
<feature type="transmembrane region" description="Helical" evidence="7">
    <location>
        <begin position="203"/>
        <end position="221"/>
    </location>
</feature>
<keyword evidence="3 6" id="KW-0812">Transmembrane</keyword>
<feature type="transmembrane region" description="Helical" evidence="7">
    <location>
        <begin position="255"/>
        <end position="275"/>
    </location>
</feature>
<dbReference type="EMBL" id="FNDU01000013">
    <property type="protein sequence ID" value="SDI86598.1"/>
    <property type="molecule type" value="Genomic_DNA"/>
</dbReference>
<proteinExistence type="inferred from homology"/>
<dbReference type="PANTHER" id="PTHR30477:SF22">
    <property type="entry name" value="METAL ABC TRANSPORTER PERMEASE"/>
    <property type="match status" value="1"/>
</dbReference>
<evidence type="ECO:0000256" key="2">
    <source>
        <dbReference type="ARBA" id="ARBA00008034"/>
    </source>
</evidence>
<evidence type="ECO:0000256" key="1">
    <source>
        <dbReference type="ARBA" id="ARBA00004141"/>
    </source>
</evidence>
<sequence>MLDSFFKYEFLQNAFFVGLMIGFLAPVLGVFIVVRKLALITDALSHITLTGIAFHLLIAQSAVWLQPVNPLYMGMVFSVAGSLFMEKLRNVYTAYQELAIPIILSSGIGLGVVFISLADGFNNDLFNYLFGSVIAVTLNDLWTIAFVTAAIAGLLLFLYKELLFLSFDEEQAKVSGIPGKWINSLFIIMTALVIASSMRIVGILLVSSLMILPVAAAIQLAKSFKQMFLYAVLIGETSVITGLVSAFYLNLAPGGMIVIIALTLLLVVLFGRKLAGLPLQTFRKKVQSV</sequence>
<evidence type="ECO:0000256" key="3">
    <source>
        <dbReference type="ARBA" id="ARBA00022692"/>
    </source>
</evidence>
<feature type="transmembrane region" description="Helical" evidence="7">
    <location>
        <begin position="180"/>
        <end position="197"/>
    </location>
</feature>
<dbReference type="GO" id="GO:0010043">
    <property type="term" value="P:response to zinc ion"/>
    <property type="evidence" value="ECO:0007669"/>
    <property type="project" value="TreeGrafter"/>
</dbReference>
<dbReference type="Proteomes" id="UP000199017">
    <property type="component" value="Unassembled WGS sequence"/>
</dbReference>
<reference evidence="8 9" key="1">
    <citation type="submission" date="2016-10" db="EMBL/GenBank/DDBJ databases">
        <authorList>
            <person name="de Groot N.N."/>
        </authorList>
    </citation>
    <scope>NUCLEOTIDE SEQUENCE [LARGE SCALE GENOMIC DNA]</scope>
    <source>
        <strain evidence="9">P4B,CCM 7963,CECT 7998,DSM 25260,IBRC-M 10614,KCTC 13821</strain>
    </source>
</reference>
<dbReference type="InterPro" id="IPR001626">
    <property type="entry name" value="ABC_TroCD"/>
</dbReference>
<dbReference type="Pfam" id="PF00950">
    <property type="entry name" value="ABC-3"/>
    <property type="match status" value="1"/>
</dbReference>
<feature type="transmembrane region" description="Helical" evidence="7">
    <location>
        <begin position="71"/>
        <end position="86"/>
    </location>
</feature>
<feature type="transmembrane region" description="Helical" evidence="7">
    <location>
        <begin position="228"/>
        <end position="249"/>
    </location>
</feature>
<evidence type="ECO:0000256" key="4">
    <source>
        <dbReference type="ARBA" id="ARBA00022989"/>
    </source>
</evidence>
<organism evidence="8 9">
    <name type="scientific">Alteribacillus bidgolensis</name>
    <dbReference type="NCBI Taxonomy" id="930129"/>
    <lineage>
        <taxon>Bacteria</taxon>
        <taxon>Bacillati</taxon>
        <taxon>Bacillota</taxon>
        <taxon>Bacilli</taxon>
        <taxon>Bacillales</taxon>
        <taxon>Bacillaceae</taxon>
        <taxon>Alteribacillus</taxon>
    </lineage>
</organism>
<feature type="transmembrane region" description="Helical" evidence="7">
    <location>
        <begin position="98"/>
        <end position="121"/>
    </location>
</feature>
<keyword evidence="6" id="KW-0813">Transport</keyword>
<keyword evidence="5 7" id="KW-0472">Membrane</keyword>
<accession>A0A1G8P2T5</accession>
<dbReference type="GO" id="GO:0043190">
    <property type="term" value="C:ATP-binding cassette (ABC) transporter complex"/>
    <property type="evidence" value="ECO:0007669"/>
    <property type="project" value="InterPro"/>
</dbReference>
<dbReference type="SUPFAM" id="SSF81345">
    <property type="entry name" value="ABC transporter involved in vitamin B12 uptake, BtuC"/>
    <property type="match status" value="1"/>
</dbReference>
<evidence type="ECO:0000256" key="5">
    <source>
        <dbReference type="ARBA" id="ARBA00023136"/>
    </source>
</evidence>
<name>A0A1G8P2T5_9BACI</name>
<feature type="transmembrane region" description="Helical" evidence="7">
    <location>
        <begin position="46"/>
        <end position="65"/>
    </location>
</feature>
<dbReference type="RefSeq" id="WP_091587180.1">
    <property type="nucleotide sequence ID" value="NZ_FNDU01000013.1"/>
</dbReference>
<comment type="subcellular location">
    <subcellularLocation>
        <location evidence="6">Cell membrane</location>
        <topology evidence="6">Multi-pass membrane protein</topology>
    </subcellularLocation>
    <subcellularLocation>
        <location evidence="1">Membrane</location>
        <topology evidence="1">Multi-pass membrane protein</topology>
    </subcellularLocation>
</comment>
<evidence type="ECO:0000256" key="6">
    <source>
        <dbReference type="RuleBase" id="RU003943"/>
    </source>
</evidence>
<keyword evidence="4 7" id="KW-1133">Transmembrane helix</keyword>
<dbReference type="AlphaFoldDB" id="A0A1G8P2T5"/>
<evidence type="ECO:0000313" key="8">
    <source>
        <dbReference type="EMBL" id="SDI86598.1"/>
    </source>
</evidence>
<dbReference type="CDD" id="cd06550">
    <property type="entry name" value="TM_ABC_iron-siderophores_like"/>
    <property type="match status" value="1"/>
</dbReference>
<evidence type="ECO:0000256" key="7">
    <source>
        <dbReference type="SAM" id="Phobius"/>
    </source>
</evidence>
<evidence type="ECO:0000313" key="9">
    <source>
        <dbReference type="Proteomes" id="UP000199017"/>
    </source>
</evidence>
<protein>
    <submittedName>
        <fullName evidence="8">Zinc transport system permease protein</fullName>
    </submittedName>
</protein>
<dbReference type="STRING" id="930129.SAMN05216352_11386"/>
<gene>
    <name evidence="8" type="ORF">SAMN05216352_11386</name>
</gene>
<keyword evidence="9" id="KW-1185">Reference proteome</keyword>
<dbReference type="Gene3D" id="1.10.3470.10">
    <property type="entry name" value="ABC transporter involved in vitamin B12 uptake, BtuC"/>
    <property type="match status" value="1"/>
</dbReference>
<dbReference type="GO" id="GO:0055085">
    <property type="term" value="P:transmembrane transport"/>
    <property type="evidence" value="ECO:0007669"/>
    <property type="project" value="InterPro"/>
</dbReference>
<feature type="transmembrane region" description="Helical" evidence="7">
    <location>
        <begin position="141"/>
        <end position="159"/>
    </location>
</feature>
<dbReference type="InterPro" id="IPR037294">
    <property type="entry name" value="ABC_BtuC-like"/>
</dbReference>
<comment type="similarity">
    <text evidence="2 6">Belongs to the ABC-3 integral membrane protein family.</text>
</comment>
<dbReference type="PANTHER" id="PTHR30477">
    <property type="entry name" value="ABC-TRANSPORTER METAL-BINDING PROTEIN"/>
    <property type="match status" value="1"/>
</dbReference>
<dbReference type="OrthoDB" id="9798540at2"/>